<dbReference type="InterPro" id="IPR050570">
    <property type="entry name" value="Cell_wall_metabolism_enzyme"/>
</dbReference>
<accession>A0A7T0BVP7</accession>
<dbReference type="AlphaFoldDB" id="A0A7T0BVP7"/>
<dbReference type="CDD" id="cd12797">
    <property type="entry name" value="M23_peptidase"/>
    <property type="match status" value="1"/>
</dbReference>
<dbReference type="PANTHER" id="PTHR21666:SF270">
    <property type="entry name" value="MUREIN HYDROLASE ACTIVATOR ENVC"/>
    <property type="match status" value="1"/>
</dbReference>
<dbReference type="InterPro" id="IPR011055">
    <property type="entry name" value="Dup_hybrid_motif"/>
</dbReference>
<name>A0A7T0BVP7_9BACT</name>
<dbReference type="EMBL" id="CP048685">
    <property type="protein sequence ID" value="QPJ61809.1"/>
    <property type="molecule type" value="Genomic_DNA"/>
</dbReference>
<dbReference type="Proteomes" id="UP000594688">
    <property type="component" value="Chromosome"/>
</dbReference>
<dbReference type="PANTHER" id="PTHR21666">
    <property type="entry name" value="PEPTIDASE-RELATED"/>
    <property type="match status" value="1"/>
</dbReference>
<dbReference type="InterPro" id="IPR016047">
    <property type="entry name" value="M23ase_b-sheet_dom"/>
</dbReference>
<evidence type="ECO:0000313" key="3">
    <source>
        <dbReference type="EMBL" id="QPJ61809.1"/>
    </source>
</evidence>
<feature type="compositionally biased region" description="Basic and acidic residues" evidence="1">
    <location>
        <begin position="67"/>
        <end position="88"/>
    </location>
</feature>
<feature type="region of interest" description="Disordered" evidence="1">
    <location>
        <begin position="64"/>
        <end position="95"/>
    </location>
</feature>
<gene>
    <name evidence="3" type="ORF">G3M70_07910</name>
</gene>
<feature type="domain" description="M23ase beta-sheet core" evidence="2">
    <location>
        <begin position="267"/>
        <end position="359"/>
    </location>
</feature>
<dbReference type="GO" id="GO:0004222">
    <property type="term" value="F:metalloendopeptidase activity"/>
    <property type="evidence" value="ECO:0007669"/>
    <property type="project" value="TreeGrafter"/>
</dbReference>
<evidence type="ECO:0000259" key="2">
    <source>
        <dbReference type="Pfam" id="PF01551"/>
    </source>
</evidence>
<dbReference type="KEGG" id="nli:G3M70_07910"/>
<protein>
    <submittedName>
        <fullName evidence="3">M23 family metallopeptidase</fullName>
    </submittedName>
</protein>
<dbReference type="Pfam" id="PF01551">
    <property type="entry name" value="Peptidase_M23"/>
    <property type="match status" value="1"/>
</dbReference>
<evidence type="ECO:0000256" key="1">
    <source>
        <dbReference type="SAM" id="MobiDB-lite"/>
    </source>
</evidence>
<proteinExistence type="predicted"/>
<evidence type="ECO:0000313" key="4">
    <source>
        <dbReference type="Proteomes" id="UP000594688"/>
    </source>
</evidence>
<dbReference type="SUPFAM" id="SSF51261">
    <property type="entry name" value="Duplicated hybrid motif"/>
    <property type="match status" value="1"/>
</dbReference>
<reference evidence="3 4" key="1">
    <citation type="submission" date="2020-02" db="EMBL/GenBank/DDBJ databases">
        <title>Genomic and physiological characterization of two novel Nitrospinaceae genera.</title>
        <authorList>
            <person name="Mueller A.J."/>
            <person name="Jung M.-Y."/>
            <person name="Strachan C.R."/>
            <person name="Herbold C.W."/>
            <person name="Kirkegaard R.H."/>
            <person name="Daims H."/>
        </authorList>
    </citation>
    <scope>NUCLEOTIDE SEQUENCE [LARGE SCALE GENOMIC DNA]</scope>
    <source>
        <strain evidence="3">EB</strain>
    </source>
</reference>
<sequence>MDSHSVLDYQSPVSRKSSPHSGIIMTVLAASLMGNAYFLFERQNWIPSDKAAVASEQQVVSAQVQETESKSIDLDRSSSKPSMEKKEAVAPAPAKAPKKAVSVSASTAQKVKEDFKVQRASFVAPEEFPGREIQTLHFSVKKSLTHTLCRVMSDPECKLMSAYMSRILMWRMDVSRHLRKGDRVSLVYERLPDEQEMRILRLEFESGYLKEKLVANYYQAPGAAHGTFYDDSGKEWALRLKEQRSPIRHYSEITSLPGDYREGGFSGHSGTDFKTNVGTPIHATFEARVSRVNWNRGNNGMCVELTHPAQGVRTLYLHLNKVHVKAGQYVKAGDIIGEAGNTGHSFAPHLHYEMRSLKNKNKILNPFKTRLHPTYRKTVKDKAGFKTSARRYASILHNSLS</sequence>
<organism evidence="3 4">
    <name type="scientific">Candidatus Nitronauta litoralis</name>
    <dbReference type="NCBI Taxonomy" id="2705533"/>
    <lineage>
        <taxon>Bacteria</taxon>
        <taxon>Pseudomonadati</taxon>
        <taxon>Nitrospinota/Tectimicrobiota group</taxon>
        <taxon>Nitrospinota</taxon>
        <taxon>Nitrospinia</taxon>
        <taxon>Nitrospinales</taxon>
        <taxon>Nitrospinaceae</taxon>
        <taxon>Candidatus Nitronauta</taxon>
    </lineage>
</organism>
<dbReference type="Gene3D" id="3.10.450.350">
    <property type="match status" value="1"/>
</dbReference>
<dbReference type="Gene3D" id="2.70.70.10">
    <property type="entry name" value="Glucose Permease (Domain IIA)"/>
    <property type="match status" value="1"/>
</dbReference>